<organism evidence="2 3">
    <name type="scientific">Polynucleobacter campilacus</name>
    <dbReference type="NCBI Taxonomy" id="1743163"/>
    <lineage>
        <taxon>Bacteria</taxon>
        <taxon>Pseudomonadati</taxon>
        <taxon>Pseudomonadota</taxon>
        <taxon>Betaproteobacteria</taxon>
        <taxon>Burkholderiales</taxon>
        <taxon>Burkholderiaceae</taxon>
        <taxon>Polynucleobacter</taxon>
    </lineage>
</organism>
<accession>A0A254PV83</accession>
<dbReference type="InterPro" id="IPR050678">
    <property type="entry name" value="DNA_Partitioning_ATPase"/>
</dbReference>
<dbReference type="OrthoDB" id="69313at2"/>
<dbReference type="PANTHER" id="PTHR13696">
    <property type="entry name" value="P-LOOP CONTAINING NUCLEOSIDE TRIPHOSPHATE HYDROLASE"/>
    <property type="match status" value="1"/>
</dbReference>
<dbReference type="RefSeq" id="WP_088524997.1">
    <property type="nucleotide sequence ID" value="NZ_NGUP01000002.1"/>
</dbReference>
<dbReference type="AlphaFoldDB" id="A0A254PV83"/>
<keyword evidence="3" id="KW-1185">Reference proteome</keyword>
<sequence>MSYLSKAERVIVMETIKVLVTNRKGGVGKSTIAANLAAYLALQKGLKISLIDYDEQSSSSAWIKKAPNIGIETYRAEMSYQSAGMTLLSARSSLRKFSTGFDVSISDLTWTPNMAENFMHDFDIILVPTSTSKFELASTEIFILEYVLRNSPLISKNKQVIMAVPSRVETNFAETSISTNLASLGMCYVTPPVLRANDIDNFVYEDFFCVSSNATISNYFCRFGEFVSEKILDKKREREAPTSKLSAIYSGLGKGILILDRYRQNKKLSGMQARSQMQAFKASEQHVTEASRIPAFLSKQN</sequence>
<evidence type="ECO:0000313" key="3">
    <source>
        <dbReference type="Proteomes" id="UP000197528"/>
    </source>
</evidence>
<dbReference type="SUPFAM" id="SSF52540">
    <property type="entry name" value="P-loop containing nucleoside triphosphate hydrolases"/>
    <property type="match status" value="1"/>
</dbReference>
<comment type="caution">
    <text evidence="2">The sequence shown here is derived from an EMBL/GenBank/DDBJ whole genome shotgun (WGS) entry which is preliminary data.</text>
</comment>
<dbReference type="Proteomes" id="UP000197528">
    <property type="component" value="Unassembled WGS sequence"/>
</dbReference>
<dbReference type="Gene3D" id="3.40.50.300">
    <property type="entry name" value="P-loop containing nucleotide triphosphate hydrolases"/>
    <property type="match status" value="1"/>
</dbReference>
<dbReference type="Pfam" id="PF01656">
    <property type="entry name" value="CbiA"/>
    <property type="match status" value="1"/>
</dbReference>
<proteinExistence type="predicted"/>
<dbReference type="InterPro" id="IPR027417">
    <property type="entry name" value="P-loop_NTPase"/>
</dbReference>
<dbReference type="InterPro" id="IPR002586">
    <property type="entry name" value="CobQ/CobB/MinD/ParA_Nub-bd_dom"/>
</dbReference>
<name>A0A254PV83_9BURK</name>
<evidence type="ECO:0000259" key="1">
    <source>
        <dbReference type="Pfam" id="PF01656"/>
    </source>
</evidence>
<protein>
    <recommendedName>
        <fullName evidence="1">CobQ/CobB/MinD/ParA nucleotide binding domain-containing protein</fullName>
    </recommendedName>
</protein>
<gene>
    <name evidence="2" type="ORF">CBI31_03185</name>
</gene>
<dbReference type="PANTHER" id="PTHR13696:SF99">
    <property type="entry name" value="COBYRINIC ACID AC-DIAMIDE SYNTHASE"/>
    <property type="match status" value="1"/>
</dbReference>
<evidence type="ECO:0000313" key="2">
    <source>
        <dbReference type="EMBL" id="OWS70453.1"/>
    </source>
</evidence>
<dbReference type="EMBL" id="NGUP01000002">
    <property type="protein sequence ID" value="OWS70453.1"/>
    <property type="molecule type" value="Genomic_DNA"/>
</dbReference>
<reference evidence="2 3" key="1">
    <citation type="submission" date="2017-05" db="EMBL/GenBank/DDBJ databases">
        <title>Genome of Polynucleobacter sp. MWH-Feld-100.</title>
        <authorList>
            <person name="Hahn M.W."/>
        </authorList>
    </citation>
    <scope>NUCLEOTIDE SEQUENCE [LARGE SCALE GENOMIC DNA]</scope>
    <source>
        <strain evidence="2 3">MWH-Feld-100</strain>
    </source>
</reference>
<feature type="domain" description="CobQ/CobB/MinD/ParA nucleotide binding" evidence="1">
    <location>
        <begin position="19"/>
        <end position="182"/>
    </location>
</feature>